<protein>
    <submittedName>
        <fullName evidence="1">Uncharacterized protein</fullName>
    </submittedName>
</protein>
<reference evidence="1 2" key="1">
    <citation type="submission" date="2019-03" db="EMBL/GenBank/DDBJ databases">
        <title>First draft genome of Liparis tanakae, snailfish: a comprehensive survey of snailfish specific genes.</title>
        <authorList>
            <person name="Kim W."/>
            <person name="Song I."/>
            <person name="Jeong J.-H."/>
            <person name="Kim D."/>
            <person name="Kim S."/>
            <person name="Ryu S."/>
            <person name="Song J.Y."/>
            <person name="Lee S.K."/>
        </authorList>
    </citation>
    <scope>NUCLEOTIDE SEQUENCE [LARGE SCALE GENOMIC DNA]</scope>
    <source>
        <tissue evidence="1">Muscle</tissue>
    </source>
</reference>
<dbReference type="AlphaFoldDB" id="A0A4Z2FNG1"/>
<comment type="caution">
    <text evidence="1">The sequence shown here is derived from an EMBL/GenBank/DDBJ whole genome shotgun (WGS) entry which is preliminary data.</text>
</comment>
<gene>
    <name evidence="1" type="ORF">EYF80_047230</name>
</gene>
<proteinExistence type="predicted"/>
<evidence type="ECO:0000313" key="1">
    <source>
        <dbReference type="EMBL" id="TNN42571.1"/>
    </source>
</evidence>
<organism evidence="1 2">
    <name type="scientific">Liparis tanakae</name>
    <name type="common">Tanaka's snailfish</name>
    <dbReference type="NCBI Taxonomy" id="230148"/>
    <lineage>
        <taxon>Eukaryota</taxon>
        <taxon>Metazoa</taxon>
        <taxon>Chordata</taxon>
        <taxon>Craniata</taxon>
        <taxon>Vertebrata</taxon>
        <taxon>Euteleostomi</taxon>
        <taxon>Actinopterygii</taxon>
        <taxon>Neopterygii</taxon>
        <taxon>Teleostei</taxon>
        <taxon>Neoteleostei</taxon>
        <taxon>Acanthomorphata</taxon>
        <taxon>Eupercaria</taxon>
        <taxon>Perciformes</taxon>
        <taxon>Cottioidei</taxon>
        <taxon>Cottales</taxon>
        <taxon>Liparidae</taxon>
        <taxon>Liparis</taxon>
    </lineage>
</organism>
<dbReference type="Proteomes" id="UP000314294">
    <property type="component" value="Unassembled WGS sequence"/>
</dbReference>
<evidence type="ECO:0000313" key="2">
    <source>
        <dbReference type="Proteomes" id="UP000314294"/>
    </source>
</evidence>
<keyword evidence="2" id="KW-1185">Reference proteome</keyword>
<name>A0A4Z2FNG1_9TELE</name>
<accession>A0A4Z2FNG1</accession>
<dbReference type="EMBL" id="SRLO01001027">
    <property type="protein sequence ID" value="TNN42571.1"/>
    <property type="molecule type" value="Genomic_DNA"/>
</dbReference>
<sequence>MQGSDVTQRREGAGQQELVLLGVQMDHTVPDWERGVSPGMTSYPTAPCGRSLTCSDHSRVSVSFMSKVSSKTTTLGVEGSQQRAVPRCIMGGDGSLEGVSPNRRTAGSHLEGRQLVHTWNTPGVRLRS</sequence>